<proteinExistence type="inferred from homology"/>
<feature type="binding site" evidence="6">
    <location>
        <position position="66"/>
    </location>
    <ligand>
        <name>Mg(2+)</name>
        <dbReference type="ChEBI" id="CHEBI:18420"/>
        <label>1</label>
    </ligand>
</feature>
<comment type="similarity">
    <text evidence="6">Belongs to the PPase family.</text>
</comment>
<dbReference type="GO" id="GO:0004427">
    <property type="term" value="F:inorganic diphosphate phosphatase activity"/>
    <property type="evidence" value="ECO:0007669"/>
    <property type="project" value="UniProtKB-UniRule"/>
</dbReference>
<dbReference type="AlphaFoldDB" id="L0DZQ9"/>
<evidence type="ECO:0000256" key="3">
    <source>
        <dbReference type="ARBA" id="ARBA00022723"/>
    </source>
</evidence>
<dbReference type="InterPro" id="IPR036649">
    <property type="entry name" value="Pyrophosphatase_sf"/>
</dbReference>
<dbReference type="RefSeq" id="WP_006748599.1">
    <property type="nucleotide sequence ID" value="NC_019902.2"/>
</dbReference>
<comment type="catalytic activity">
    <reaction evidence="6">
        <text>diphosphate + H2O = 2 phosphate + H(+)</text>
        <dbReference type="Rhea" id="RHEA:24576"/>
        <dbReference type="ChEBI" id="CHEBI:15377"/>
        <dbReference type="ChEBI" id="CHEBI:15378"/>
        <dbReference type="ChEBI" id="CHEBI:33019"/>
        <dbReference type="ChEBI" id="CHEBI:43474"/>
        <dbReference type="EC" id="3.6.1.1"/>
    </reaction>
</comment>
<dbReference type="GO" id="GO:0006796">
    <property type="term" value="P:phosphate-containing compound metabolic process"/>
    <property type="evidence" value="ECO:0007669"/>
    <property type="project" value="InterPro"/>
</dbReference>
<feature type="binding site" evidence="6">
    <location>
        <position position="44"/>
    </location>
    <ligand>
        <name>substrate</name>
    </ligand>
</feature>
<evidence type="ECO:0000256" key="5">
    <source>
        <dbReference type="ARBA" id="ARBA00022842"/>
    </source>
</evidence>
<feature type="binding site" evidence="6">
    <location>
        <position position="30"/>
    </location>
    <ligand>
        <name>substrate</name>
    </ligand>
</feature>
<comment type="function">
    <text evidence="6">Catalyzes the hydrolysis of inorganic pyrophosphate (PPi) forming two phosphate ions.</text>
</comment>
<dbReference type="PROSITE" id="PS00387">
    <property type="entry name" value="PPASE"/>
    <property type="match status" value="1"/>
</dbReference>
<feature type="binding site" evidence="6">
    <location>
        <position position="142"/>
    </location>
    <ligand>
        <name>substrate</name>
    </ligand>
</feature>
<dbReference type="NCBIfam" id="NF002317">
    <property type="entry name" value="PRK01250.1"/>
    <property type="match status" value="1"/>
</dbReference>
<keyword evidence="2 6" id="KW-0963">Cytoplasm</keyword>
<protein>
    <recommendedName>
        <fullName evidence="6">Inorganic pyrophosphatase</fullName>
        <ecNumber evidence="6">3.6.1.1</ecNumber>
    </recommendedName>
    <alternativeName>
        <fullName evidence="6">Pyrophosphate phospho-hydrolase</fullName>
        <shortName evidence="6">PPase</shortName>
    </alternativeName>
</protein>
<dbReference type="GO" id="GO:0000287">
    <property type="term" value="F:magnesium ion binding"/>
    <property type="evidence" value="ECO:0007669"/>
    <property type="project" value="UniProtKB-UniRule"/>
</dbReference>
<evidence type="ECO:0000313" key="7">
    <source>
        <dbReference type="EMBL" id="AGA33861.1"/>
    </source>
</evidence>
<dbReference type="HOGENOM" id="CLU_073198_1_0_6"/>
<dbReference type="OrthoDB" id="5187599at2"/>
<keyword evidence="5 6" id="KW-0460">Magnesium</keyword>
<accession>L0DZQ9</accession>
<dbReference type="PANTHER" id="PTHR10286">
    <property type="entry name" value="INORGANIC PYROPHOSPHATASE"/>
    <property type="match status" value="1"/>
</dbReference>
<dbReference type="Pfam" id="PF00719">
    <property type="entry name" value="Pyrophosphatase"/>
    <property type="match status" value="1"/>
</dbReference>
<feature type="binding site" evidence="6">
    <location>
        <position position="103"/>
    </location>
    <ligand>
        <name>Mg(2+)</name>
        <dbReference type="ChEBI" id="CHEBI:18420"/>
        <label>1</label>
    </ligand>
</feature>
<comment type="subcellular location">
    <subcellularLocation>
        <location evidence="6">Cytoplasm</location>
    </subcellularLocation>
</comment>
<dbReference type="Proteomes" id="UP000010809">
    <property type="component" value="Chromosome"/>
</dbReference>
<evidence type="ECO:0000256" key="2">
    <source>
        <dbReference type="ARBA" id="ARBA00022490"/>
    </source>
</evidence>
<dbReference type="eggNOG" id="COG0221">
    <property type="taxonomic scope" value="Bacteria"/>
</dbReference>
<organism evidence="7 8">
    <name type="scientific">Thioalkalivibrio nitratireducens (strain DSM 14787 / UNIQEM 213 / ALEN2)</name>
    <dbReference type="NCBI Taxonomy" id="1255043"/>
    <lineage>
        <taxon>Bacteria</taxon>
        <taxon>Pseudomonadati</taxon>
        <taxon>Pseudomonadota</taxon>
        <taxon>Gammaproteobacteria</taxon>
        <taxon>Chromatiales</taxon>
        <taxon>Ectothiorhodospiraceae</taxon>
        <taxon>Thioalkalivibrio</taxon>
    </lineage>
</organism>
<keyword evidence="4 6" id="KW-0378">Hydrolase</keyword>
<evidence type="ECO:0000256" key="4">
    <source>
        <dbReference type="ARBA" id="ARBA00022801"/>
    </source>
</evidence>
<evidence type="ECO:0000256" key="1">
    <source>
        <dbReference type="ARBA" id="ARBA00001946"/>
    </source>
</evidence>
<dbReference type="EC" id="3.6.1.1" evidence="6"/>
<dbReference type="FunFam" id="3.90.80.10:FF:000001">
    <property type="entry name" value="Inorganic pyrophosphatase"/>
    <property type="match status" value="1"/>
</dbReference>
<dbReference type="KEGG" id="tni:TVNIR_2205"/>
<keyword evidence="8" id="KW-1185">Reference proteome</keyword>
<dbReference type="Gene3D" id="3.90.80.10">
    <property type="entry name" value="Inorganic pyrophosphatase"/>
    <property type="match status" value="1"/>
</dbReference>
<feature type="binding site" evidence="6">
    <location>
        <position position="56"/>
    </location>
    <ligand>
        <name>substrate</name>
    </ligand>
</feature>
<dbReference type="SUPFAM" id="SSF50324">
    <property type="entry name" value="Inorganic pyrophosphatase"/>
    <property type="match status" value="1"/>
</dbReference>
<keyword evidence="3 6" id="KW-0479">Metal-binding</keyword>
<comment type="subunit">
    <text evidence="6">Homohexamer.</text>
</comment>
<reference evidence="7" key="1">
    <citation type="submission" date="2015-12" db="EMBL/GenBank/DDBJ databases">
        <authorList>
            <person name="Tikhonova T.V."/>
            <person name="Pavlov A.R."/>
            <person name="Beletsky A.V."/>
            <person name="Mardanov A.V."/>
            <person name="Sorokin D.Y."/>
            <person name="Ravin N.V."/>
            <person name="Popov V.O."/>
        </authorList>
    </citation>
    <scope>NUCLEOTIDE SEQUENCE</scope>
    <source>
        <strain evidence="7">DSM 14787</strain>
    </source>
</reference>
<feature type="binding site" evidence="6">
    <location>
        <position position="71"/>
    </location>
    <ligand>
        <name>Mg(2+)</name>
        <dbReference type="ChEBI" id="CHEBI:18420"/>
        <label>1</label>
    </ligand>
</feature>
<dbReference type="InterPro" id="IPR008162">
    <property type="entry name" value="Pyrophosphatase"/>
</dbReference>
<dbReference type="HAMAP" id="MF_00209">
    <property type="entry name" value="Inorganic_PPase"/>
    <property type="match status" value="1"/>
</dbReference>
<name>L0DZQ9_THIND</name>
<comment type="cofactor">
    <cofactor evidence="1 6">
        <name>Mg(2+)</name>
        <dbReference type="ChEBI" id="CHEBI:18420"/>
    </cofactor>
</comment>
<gene>
    <name evidence="7" type="primary">ppa [H]</name>
    <name evidence="6" type="synonym">ppa</name>
    <name evidence="7" type="ordered locus">TVNIR_2205</name>
</gene>
<dbReference type="EMBL" id="CP003989">
    <property type="protein sequence ID" value="AGA33861.1"/>
    <property type="molecule type" value="Genomic_DNA"/>
</dbReference>
<evidence type="ECO:0000256" key="6">
    <source>
        <dbReference type="HAMAP-Rule" id="MF_00209"/>
    </source>
</evidence>
<feature type="binding site" evidence="6">
    <location>
        <position position="71"/>
    </location>
    <ligand>
        <name>Mg(2+)</name>
        <dbReference type="ChEBI" id="CHEBI:18420"/>
        <label>2</label>
    </ligand>
</feature>
<dbReference type="CDD" id="cd00412">
    <property type="entry name" value="pyrophosphatase"/>
    <property type="match status" value="1"/>
</dbReference>
<dbReference type="PATRIC" id="fig|1255043.3.peg.2224"/>
<dbReference type="STRING" id="1255043.TVNIR_2205"/>
<sequence length="178" mass="19769">MDLSKIPAGADIPNDINVVIEIPALGQPVKYEIDKDSGALVVDRFMTVAMFYPCNYGFVPHTLAEDGDPLDVLVITPVPLVPGAVVRTRPVGLLNMSDEAGPDSKVLAVPLTKLDPQYERIHGPEDVHRELLDQITHFFGHYKEMERNKWVKVEGWSDAASAKAEILASYKRYQKSKV</sequence>
<evidence type="ECO:0000313" key="8">
    <source>
        <dbReference type="Proteomes" id="UP000010809"/>
    </source>
</evidence>
<dbReference type="GO" id="GO:0005737">
    <property type="term" value="C:cytoplasm"/>
    <property type="evidence" value="ECO:0007669"/>
    <property type="project" value="UniProtKB-SubCell"/>
</dbReference>